<proteinExistence type="predicted"/>
<reference evidence="1 2" key="1">
    <citation type="submission" date="2019-01" db="EMBL/GenBank/DDBJ databases">
        <title>Complete genome sequence of Cohnella hallensis HS21 isolated from Korean fir (Abies koreana) rhizospheric soil.</title>
        <authorList>
            <person name="Jiang L."/>
            <person name="Kang S.W."/>
            <person name="Kim S."/>
            <person name="Jung J."/>
            <person name="Kim C.Y."/>
            <person name="Kim D.H."/>
            <person name="Kim S.W."/>
            <person name="Lee J."/>
        </authorList>
    </citation>
    <scope>NUCLEOTIDE SEQUENCE [LARGE SCALE GENOMIC DNA]</scope>
    <source>
        <strain evidence="1 2">HS21</strain>
    </source>
</reference>
<dbReference type="EMBL" id="AP019400">
    <property type="protein sequence ID" value="BBI31045.1"/>
    <property type="molecule type" value="Genomic_DNA"/>
</dbReference>
<organism evidence="1 2">
    <name type="scientific">Cohnella abietis</name>
    <dbReference type="NCBI Taxonomy" id="2507935"/>
    <lineage>
        <taxon>Bacteria</taxon>
        <taxon>Bacillati</taxon>
        <taxon>Bacillota</taxon>
        <taxon>Bacilli</taxon>
        <taxon>Bacillales</taxon>
        <taxon>Paenibacillaceae</taxon>
        <taxon>Cohnella</taxon>
    </lineage>
</organism>
<evidence type="ECO:0000313" key="1">
    <source>
        <dbReference type="EMBL" id="BBI31045.1"/>
    </source>
</evidence>
<keyword evidence="2" id="KW-1185">Reference proteome</keyword>
<name>A0A3T1CZ64_9BACL</name>
<dbReference type="RefSeq" id="WP_130604927.1">
    <property type="nucleotide sequence ID" value="NZ_AP019400.1"/>
</dbReference>
<accession>A0A3T1CZ64</accession>
<sequence length="60" mass="6132">MVKTGVCSLSEISSGRFAQETILGELQAAASVLNAQEPSFRGLQAAGSVLIAQEPGLGEL</sequence>
<dbReference type="Proteomes" id="UP000289856">
    <property type="component" value="Chromosome"/>
</dbReference>
<dbReference type="KEGG" id="cohn:KCTCHS21_04440"/>
<evidence type="ECO:0000313" key="2">
    <source>
        <dbReference type="Proteomes" id="UP000289856"/>
    </source>
</evidence>
<gene>
    <name evidence="1" type="ORF">KCTCHS21_04440</name>
</gene>
<protein>
    <submittedName>
        <fullName evidence="1">Uncharacterized protein</fullName>
    </submittedName>
</protein>
<dbReference type="AlphaFoldDB" id="A0A3T1CZ64"/>